<evidence type="ECO:0000256" key="7">
    <source>
        <dbReference type="SAM" id="Phobius"/>
    </source>
</evidence>
<evidence type="ECO:0000313" key="9">
    <source>
        <dbReference type="EMBL" id="GAQ18213.1"/>
    </source>
</evidence>
<keyword evidence="10" id="KW-1185">Reference proteome</keyword>
<evidence type="ECO:0000256" key="2">
    <source>
        <dbReference type="ARBA" id="ARBA00007977"/>
    </source>
</evidence>
<evidence type="ECO:0000313" key="11">
    <source>
        <dbReference type="Proteomes" id="UP000052946"/>
    </source>
</evidence>
<feature type="transmembrane region" description="Helical" evidence="7">
    <location>
        <begin position="285"/>
        <end position="305"/>
    </location>
</feature>
<dbReference type="EMBL" id="BBXV01000024">
    <property type="protein sequence ID" value="GAQ18213.1"/>
    <property type="molecule type" value="Genomic_DNA"/>
</dbReference>
<evidence type="ECO:0000313" key="8">
    <source>
        <dbReference type="EMBL" id="CDO04675.1"/>
    </source>
</evidence>
<gene>
    <name evidence="8" type="ORF">BN988_03240</name>
    <name evidence="9" type="ORF">OPHB3_2152</name>
</gene>
<protein>
    <submittedName>
        <fullName evidence="9">Membrane protein</fullName>
    </submittedName>
</protein>
<dbReference type="Proteomes" id="UP000028863">
    <property type="component" value="Unassembled WGS sequence"/>
</dbReference>
<dbReference type="Proteomes" id="UP000052946">
    <property type="component" value="Unassembled WGS sequence"/>
</dbReference>
<feature type="transmembrane region" description="Helical" evidence="7">
    <location>
        <begin position="164"/>
        <end position="184"/>
    </location>
</feature>
<accession>W9BEK2</accession>
<dbReference type="GO" id="GO:0005886">
    <property type="term" value="C:plasma membrane"/>
    <property type="evidence" value="ECO:0007669"/>
    <property type="project" value="UniProtKB-SubCell"/>
</dbReference>
<keyword evidence="3" id="KW-1003">Cell membrane</keyword>
<proteinExistence type="inferred from homology"/>
<keyword evidence="6 7" id="KW-0472">Membrane</keyword>
<dbReference type="PANTHER" id="PTHR30106:SF2">
    <property type="entry name" value="UPF0324 INNER MEMBRANE PROTEIN YEIH"/>
    <property type="match status" value="1"/>
</dbReference>
<evidence type="ECO:0000256" key="5">
    <source>
        <dbReference type="ARBA" id="ARBA00022989"/>
    </source>
</evidence>
<organism evidence="8 10">
    <name type="scientific">Oceanobacillus picturae</name>
    <dbReference type="NCBI Taxonomy" id="171693"/>
    <lineage>
        <taxon>Bacteria</taxon>
        <taxon>Bacillati</taxon>
        <taxon>Bacillota</taxon>
        <taxon>Bacilli</taxon>
        <taxon>Bacillales</taxon>
        <taxon>Bacillaceae</taxon>
        <taxon>Oceanobacillus</taxon>
    </lineage>
</organism>
<evidence type="ECO:0000256" key="6">
    <source>
        <dbReference type="ARBA" id="ARBA00023136"/>
    </source>
</evidence>
<evidence type="ECO:0000256" key="3">
    <source>
        <dbReference type="ARBA" id="ARBA00022475"/>
    </source>
</evidence>
<dbReference type="eggNOG" id="COG2855">
    <property type="taxonomic scope" value="Bacteria"/>
</dbReference>
<comment type="subcellular location">
    <subcellularLocation>
        <location evidence="1">Cell membrane</location>
        <topology evidence="1">Multi-pass membrane protein</topology>
    </subcellularLocation>
</comment>
<dbReference type="PANTHER" id="PTHR30106">
    <property type="entry name" value="INNER MEMBRANE PROTEIN YEIH-RELATED"/>
    <property type="match status" value="1"/>
</dbReference>
<sequence length="342" mass="35741">MGIHMGKTLQENKGKGFITGIGLTLLLALLAGLLAKLPFLAIMGQLVIAIILGMIWRAALGLPEVLQKGVTFSNKKLLRLGIILLGMRLNLADIYNAGINVFIIAFLNLVFALVLVYLLARWFGVDRNLGILTACGTAICGAAAVVAIAPIIKAKETETAVAAGIVALLGTTFTLVYSLIYGLLPLSSTGYGIFAGGTLHEVAHVVAAAGAGGEEAVDMAVLVKLTRVALLVPVAFVIGYLVQRGSKKTAGNKPSLSIFPWFILGFLAMSGFNTLGIVSESVANSIVSIAYILIAMAMAGLGLNVEVKTFRKLGMKGFAAGVVGSVFLAIFGYALVMLFQLN</sequence>
<feature type="transmembrane region" description="Helical" evidence="7">
    <location>
        <begin position="101"/>
        <end position="119"/>
    </location>
</feature>
<comment type="caution">
    <text evidence="8">The sequence shown here is derived from an EMBL/GenBank/DDBJ whole genome shotgun (WGS) entry which is preliminary data.</text>
</comment>
<evidence type="ECO:0000256" key="4">
    <source>
        <dbReference type="ARBA" id="ARBA00022692"/>
    </source>
</evidence>
<keyword evidence="4 7" id="KW-0812">Transmembrane</keyword>
<dbReference type="STRING" id="171693.BN988_03240"/>
<evidence type="ECO:0000313" key="10">
    <source>
        <dbReference type="Proteomes" id="UP000028863"/>
    </source>
</evidence>
<feature type="transmembrane region" description="Helical" evidence="7">
    <location>
        <begin position="225"/>
        <end position="243"/>
    </location>
</feature>
<feature type="transmembrane region" description="Helical" evidence="7">
    <location>
        <begin position="16"/>
        <end position="33"/>
    </location>
</feature>
<keyword evidence="5 7" id="KW-1133">Transmembrane helix</keyword>
<comment type="similarity">
    <text evidence="2">Belongs to the UPF0324 family.</text>
</comment>
<dbReference type="Pfam" id="PF03601">
    <property type="entry name" value="Cons_hypoth698"/>
    <property type="match status" value="1"/>
</dbReference>
<reference evidence="8 10" key="2">
    <citation type="submission" date="2014-03" db="EMBL/GenBank/DDBJ databases">
        <authorList>
            <person name="Urmite Genomes U."/>
        </authorList>
    </citation>
    <scope>NUCLEOTIDE SEQUENCE [LARGE SCALE GENOMIC DNA]</scope>
    <source>
        <strain evidence="8 10">S1</strain>
    </source>
</reference>
<evidence type="ECO:0000256" key="1">
    <source>
        <dbReference type="ARBA" id="ARBA00004651"/>
    </source>
</evidence>
<feature type="transmembrane region" description="Helical" evidence="7">
    <location>
        <begin position="255"/>
        <end position="279"/>
    </location>
</feature>
<name>W9BEK2_9BACI</name>
<dbReference type="AlphaFoldDB" id="W9BEK2"/>
<reference evidence="8 10" key="1">
    <citation type="submission" date="2014-03" db="EMBL/GenBank/DDBJ databases">
        <title>Draft genome sequencing of Oceanobacillus picturae strain S1 isolated from human gut.</title>
        <authorList>
            <person name="Croce O."/>
            <person name="Lagier J.C."/>
            <person name="Raoult D."/>
        </authorList>
    </citation>
    <scope>NUCLEOTIDE SEQUENCE [LARGE SCALE GENOMIC DNA]</scope>
    <source>
        <strain evidence="8 10">S1</strain>
    </source>
</reference>
<reference evidence="11" key="3">
    <citation type="submission" date="2015-07" db="EMBL/GenBank/DDBJ databases">
        <title>Draft Genome Sequence of Oceanobacillus picturae Heshi-B3 that Was Isolated from Fermented Rice Bran with Aging Salted Mackerel, Which Was Named Heshiko as Traditional Fermented Seafood in Japan.</title>
        <authorList>
            <person name="Akuzawa S."/>
            <person name="Nakagawa J."/>
            <person name="Kanekatsu T."/>
            <person name="Kanesaki Y."/>
            <person name="Suzuki T."/>
        </authorList>
    </citation>
    <scope>NUCLEOTIDE SEQUENCE [LARGE SCALE GENOMIC DNA]</scope>
    <source>
        <strain evidence="11">Heshi-B3</strain>
    </source>
</reference>
<dbReference type="EMBL" id="CCAX010000003">
    <property type="protein sequence ID" value="CDO04675.1"/>
    <property type="molecule type" value="Genomic_DNA"/>
</dbReference>
<feature type="transmembrane region" description="Helical" evidence="7">
    <location>
        <begin position="317"/>
        <end position="339"/>
    </location>
</feature>
<feature type="transmembrane region" description="Helical" evidence="7">
    <location>
        <begin position="39"/>
        <end position="56"/>
    </location>
</feature>
<reference evidence="9 11" key="4">
    <citation type="journal article" date="2016" name="Genome Announc.">
        <title>Draft Genome Sequence of Oceanobacillus picturae Heshi-B3, Isolated from Fermented Rice Bran in a Traditional Japanese Seafood Dish.</title>
        <authorList>
            <person name="Akuzawa S."/>
            <person name="Nagaoka J."/>
            <person name="Kanekatsu M."/>
            <person name="Kanesaki Y."/>
            <person name="Suzuki T."/>
        </authorList>
    </citation>
    <scope>NUCLEOTIDE SEQUENCE [LARGE SCALE GENOMIC DNA]</scope>
    <source>
        <strain evidence="9 11">Heshi-B3</strain>
    </source>
</reference>
<feature type="transmembrane region" description="Helical" evidence="7">
    <location>
        <begin position="131"/>
        <end position="152"/>
    </location>
</feature>
<dbReference type="InterPro" id="IPR018383">
    <property type="entry name" value="UPF0324_pro"/>
</dbReference>